<dbReference type="KEGG" id="ote:Oter_1369"/>
<dbReference type="InterPro" id="IPR029018">
    <property type="entry name" value="Hex-like_dom2"/>
</dbReference>
<name>B1ZRX5_OPITP</name>
<dbReference type="SUPFAM" id="SSF55545">
    <property type="entry name" value="beta-N-acetylhexosaminidase-like domain"/>
    <property type="match status" value="1"/>
</dbReference>
<dbReference type="Gene3D" id="1.20.58.2150">
    <property type="match status" value="1"/>
</dbReference>
<dbReference type="InterPro" id="IPR042301">
    <property type="entry name" value="GH115_sf"/>
</dbReference>
<dbReference type="InterPro" id="IPR031924">
    <property type="entry name" value="GH115"/>
</dbReference>
<dbReference type="InterPro" id="IPR041437">
    <property type="entry name" value="GH115_C"/>
</dbReference>
<dbReference type="CAZy" id="GH115">
    <property type="family name" value="Glycoside Hydrolase Family 115"/>
</dbReference>
<organism evidence="5 6">
    <name type="scientific">Opitutus terrae (strain DSM 11246 / JCM 15787 / PB90-1)</name>
    <dbReference type="NCBI Taxonomy" id="452637"/>
    <lineage>
        <taxon>Bacteria</taxon>
        <taxon>Pseudomonadati</taxon>
        <taxon>Verrucomicrobiota</taxon>
        <taxon>Opitutia</taxon>
        <taxon>Opitutales</taxon>
        <taxon>Opitutaceae</taxon>
        <taxon>Opitutus</taxon>
    </lineage>
</organism>
<dbReference type="eggNOG" id="ENOG502Z7KK">
    <property type="taxonomic scope" value="Bacteria"/>
</dbReference>
<dbReference type="PANTHER" id="PTHR37842">
    <property type="match status" value="1"/>
</dbReference>
<protein>
    <recommendedName>
        <fullName evidence="4">Gylcosyl hydrolase 115 C-terminal domain-containing protein</fullName>
    </recommendedName>
</protein>
<proteinExistence type="predicted"/>
<accession>B1ZRX5</accession>
<feature type="domain" description="Gylcosyl hydrolase 115 C-terminal" evidence="4">
    <location>
        <begin position="707"/>
        <end position="868"/>
    </location>
</feature>
<dbReference type="AlphaFoldDB" id="B1ZRX5"/>
<dbReference type="GO" id="GO:0005975">
    <property type="term" value="P:carbohydrate metabolic process"/>
    <property type="evidence" value="ECO:0007669"/>
    <property type="project" value="UniProtKB-ARBA"/>
</dbReference>
<evidence type="ECO:0000313" key="5">
    <source>
        <dbReference type="EMBL" id="ACB74654.1"/>
    </source>
</evidence>
<gene>
    <name evidence="5" type="ordered locus">Oter_1369</name>
</gene>
<dbReference type="Gene3D" id="3.20.20.520">
    <property type="entry name" value="Glycosyl hydrolase family 115"/>
    <property type="match status" value="2"/>
</dbReference>
<evidence type="ECO:0000256" key="2">
    <source>
        <dbReference type="SAM" id="MobiDB-lite"/>
    </source>
</evidence>
<feature type="signal peptide" evidence="3">
    <location>
        <begin position="1"/>
        <end position="29"/>
    </location>
</feature>
<keyword evidence="3" id="KW-0732">Signal</keyword>
<evidence type="ECO:0000256" key="3">
    <source>
        <dbReference type="SAM" id="SignalP"/>
    </source>
</evidence>
<evidence type="ECO:0000259" key="4">
    <source>
        <dbReference type="Pfam" id="PF17829"/>
    </source>
</evidence>
<dbReference type="Gene3D" id="3.30.379.10">
    <property type="entry name" value="Chitobiase/beta-hexosaminidase domain 2-like"/>
    <property type="match status" value="1"/>
</dbReference>
<keyword evidence="6" id="KW-1185">Reference proteome</keyword>
<sequence length="868" mass="96195">MSHAMIRASLPIRLALVLSALACIEQLSAQTALLTPSPRADDFILANQQGAAVFVLEPGTDPAVARAVDDLRADIERVSNVVPALRHELSPAARPALVLVAVAGKSSLLDRLAAEKKLDLRALVGAWESFVIAVVHTPFPGVERALVIAGSDRRGAIYGCYEVSAAIGVSPWHWWADVPVPKRSTLAIATGTHRFGPPSVKYRGVFLNDEDWGLQPWAAKTFEPETGDIGPKTYAKLFELLLRLKANTVWPAMHPTTRAFNHYPRNKEVADAYGIVMGSSHAEPMLRNNVDEWTAPKEDYNYVTNREGVLRYWEERVAENGRYEAIYTLGMRGIHDSNMVGPKTDAERIRTLERVFADQRALIARHVRPEVGRVIPNAPSPDAATDDGRRIRDNPPYLTRSDGTPQMFCAYKEVLDLYRQGLRVPDDVTIVWPDDNFGYIRNFATAAERGRSGGFGIYYHLSYLGRPLSYLWLSTTPPALVWEEMHKAYQHGADRIWIANVGDLKPAEIGTEFFLQMAWDIDRWSADNLATFLPEWTAREFGPQHASEIASILDEYYRLNFQRRPEHLQWWLPKQPRRASPLTDGEVQARLEAFARLRARVETLRTHMRPDQRDAFFQLVYYPVAGSALANQRFFEGERGNKDAARAADAGLVELTRVYNEQIAGGKWRGMMTLEPADKQWASMRIEAWTPPDSARAPVPDPPPGTFIAIEAGSFASHPSPTGVTWMRVPRLGRTREAVTVLPATVADIDLAAAEASAPRLEHAVNFPAAGEFTLQAYLLPTHPISGTALRFAVALDDAPPQLVTLEIGDGGPEWAQGVLNATRVARLRLAVPQAGEHALKIYGIQTGVVLDKVVIDLGGLTPSYLGP</sequence>
<dbReference type="Gene3D" id="2.60.120.1620">
    <property type="match status" value="1"/>
</dbReference>
<dbReference type="Proteomes" id="UP000007013">
    <property type="component" value="Chromosome"/>
</dbReference>
<reference evidence="5 6" key="1">
    <citation type="journal article" date="2011" name="J. Bacteriol.">
        <title>Genome sequence of the verrucomicrobium Opitutus terrae PB90-1, an abundant inhabitant of rice paddy soil ecosystems.</title>
        <authorList>
            <person name="van Passel M.W."/>
            <person name="Kant R."/>
            <person name="Palva A."/>
            <person name="Copeland A."/>
            <person name="Lucas S."/>
            <person name="Lapidus A."/>
            <person name="Glavina del Rio T."/>
            <person name="Pitluck S."/>
            <person name="Goltsman E."/>
            <person name="Clum A."/>
            <person name="Sun H."/>
            <person name="Schmutz J."/>
            <person name="Larimer F.W."/>
            <person name="Land M.L."/>
            <person name="Hauser L."/>
            <person name="Kyrpides N."/>
            <person name="Mikhailova N."/>
            <person name="Richardson P.P."/>
            <person name="Janssen P.H."/>
            <person name="de Vos W.M."/>
            <person name="Smidt H."/>
        </authorList>
    </citation>
    <scope>NUCLEOTIDE SEQUENCE [LARGE SCALE GENOMIC DNA]</scope>
    <source>
        <strain evidence="6">DSM 11246 / JCM 15787 / PB90-1</strain>
    </source>
</reference>
<feature type="chain" id="PRO_5002774408" description="Gylcosyl hydrolase 115 C-terminal domain-containing protein" evidence="3">
    <location>
        <begin position="30"/>
        <end position="868"/>
    </location>
</feature>
<feature type="region of interest" description="Disordered" evidence="2">
    <location>
        <begin position="374"/>
        <end position="396"/>
    </location>
</feature>
<evidence type="ECO:0000313" key="6">
    <source>
        <dbReference type="Proteomes" id="UP000007013"/>
    </source>
</evidence>
<dbReference type="GO" id="GO:0016787">
    <property type="term" value="F:hydrolase activity"/>
    <property type="evidence" value="ECO:0007669"/>
    <property type="project" value="UniProtKB-KW"/>
</dbReference>
<dbReference type="Pfam" id="PF17829">
    <property type="entry name" value="GH115_C"/>
    <property type="match status" value="1"/>
</dbReference>
<dbReference type="EMBL" id="CP001032">
    <property type="protein sequence ID" value="ACB74654.1"/>
    <property type="molecule type" value="Genomic_DNA"/>
</dbReference>
<dbReference type="PANTHER" id="PTHR37842:SF2">
    <property type="entry name" value="GYLCOSYL HYDROLASE 115 C-TERMINAL DOMAIN-CONTAINING PROTEIN"/>
    <property type="match status" value="1"/>
</dbReference>
<dbReference type="Pfam" id="PF15979">
    <property type="entry name" value="Glyco_hydro_115"/>
    <property type="match status" value="2"/>
</dbReference>
<evidence type="ECO:0000256" key="1">
    <source>
        <dbReference type="ARBA" id="ARBA00022801"/>
    </source>
</evidence>
<keyword evidence="1" id="KW-0378">Hydrolase</keyword>
<dbReference type="HOGENOM" id="CLU_004852_0_0_0"/>
<dbReference type="STRING" id="452637.Oter_1369"/>